<proteinExistence type="inferred from homology"/>
<dbReference type="InterPro" id="IPR010435">
    <property type="entry name" value="C5a/SBT2-like_Fn3"/>
</dbReference>
<dbReference type="PANTHER" id="PTHR43806:SF66">
    <property type="entry name" value="SERIN ENDOPEPTIDASE"/>
    <property type="match status" value="1"/>
</dbReference>
<evidence type="ECO:0000259" key="9">
    <source>
        <dbReference type="Pfam" id="PF00082"/>
    </source>
</evidence>
<dbReference type="Gene3D" id="3.40.50.200">
    <property type="entry name" value="Peptidase S8/S53 domain"/>
    <property type="match status" value="2"/>
</dbReference>
<evidence type="ECO:0000313" key="12">
    <source>
        <dbReference type="Proteomes" id="UP000094444"/>
    </source>
</evidence>
<dbReference type="Proteomes" id="UP000094444">
    <property type="component" value="Unassembled WGS sequence"/>
</dbReference>
<keyword evidence="5 7" id="KW-0720">Serine protease</keyword>
<name>A0A2P5HT34_DIAHE</name>
<evidence type="ECO:0000256" key="2">
    <source>
        <dbReference type="ARBA" id="ARBA00022670"/>
    </source>
</evidence>
<dbReference type="InterPro" id="IPR034187">
    <property type="entry name" value="Peptidases_S8_5"/>
</dbReference>
<dbReference type="PROSITE" id="PS51892">
    <property type="entry name" value="SUBTILASE"/>
    <property type="match status" value="1"/>
</dbReference>
<keyword evidence="3 8" id="KW-0732">Signal</keyword>
<dbReference type="CDD" id="cd07489">
    <property type="entry name" value="Peptidases_S8_5"/>
    <property type="match status" value="1"/>
</dbReference>
<dbReference type="InParanoid" id="A0A2P5HT34"/>
<evidence type="ECO:0000313" key="11">
    <source>
        <dbReference type="EMBL" id="POS73432.1"/>
    </source>
</evidence>
<feature type="active site" description="Charge relay system" evidence="6 7">
    <location>
        <position position="210"/>
    </location>
</feature>
<feature type="active site" description="Charge relay system" evidence="6 7">
    <location>
        <position position="161"/>
    </location>
</feature>
<evidence type="ECO:0000256" key="6">
    <source>
        <dbReference type="PIRSR" id="PIRSR615500-1"/>
    </source>
</evidence>
<feature type="chain" id="PRO_5015103581" evidence="8">
    <location>
        <begin position="20"/>
        <end position="920"/>
    </location>
</feature>
<dbReference type="InterPro" id="IPR022398">
    <property type="entry name" value="Peptidase_S8_His-AS"/>
</dbReference>
<keyword evidence="4 7" id="KW-0378">Hydrolase</keyword>
<feature type="domain" description="C5a peptidase/Subtilisin-like protease SBT2-like Fn3-like" evidence="10">
    <location>
        <begin position="617"/>
        <end position="729"/>
    </location>
</feature>
<dbReference type="OrthoDB" id="10256524at2759"/>
<evidence type="ECO:0000256" key="5">
    <source>
        <dbReference type="ARBA" id="ARBA00022825"/>
    </source>
</evidence>
<dbReference type="GO" id="GO:0016020">
    <property type="term" value="C:membrane"/>
    <property type="evidence" value="ECO:0007669"/>
    <property type="project" value="InterPro"/>
</dbReference>
<dbReference type="GO" id="GO:0006508">
    <property type="term" value="P:proteolysis"/>
    <property type="evidence" value="ECO:0007669"/>
    <property type="project" value="UniProtKB-KW"/>
</dbReference>
<gene>
    <name evidence="11" type="ORF">DHEL01_v208174</name>
</gene>
<feature type="active site" description="Charge relay system" evidence="6 7">
    <location>
        <position position="527"/>
    </location>
</feature>
<evidence type="ECO:0000256" key="3">
    <source>
        <dbReference type="ARBA" id="ARBA00022729"/>
    </source>
</evidence>
<dbReference type="PROSITE" id="PS00138">
    <property type="entry name" value="SUBTILASE_SER"/>
    <property type="match status" value="1"/>
</dbReference>
<feature type="signal peptide" evidence="8">
    <location>
        <begin position="1"/>
        <end position="19"/>
    </location>
</feature>
<evidence type="ECO:0000256" key="8">
    <source>
        <dbReference type="SAM" id="SignalP"/>
    </source>
</evidence>
<comment type="similarity">
    <text evidence="1 7">Belongs to the peptidase S8 family.</text>
</comment>
<dbReference type="InterPro" id="IPR023828">
    <property type="entry name" value="Peptidase_S8_Ser-AS"/>
</dbReference>
<dbReference type="InterPro" id="IPR015500">
    <property type="entry name" value="Peptidase_S8_subtilisin-rel"/>
</dbReference>
<protein>
    <submittedName>
        <fullName evidence="11">Minor extracellular protease vpr</fullName>
    </submittedName>
</protein>
<dbReference type="STRING" id="158607.A0A2P5HT34"/>
<dbReference type="InterPro" id="IPR000209">
    <property type="entry name" value="Peptidase_S8/S53_dom"/>
</dbReference>
<dbReference type="Pfam" id="PF06280">
    <property type="entry name" value="fn3_5"/>
    <property type="match status" value="1"/>
</dbReference>
<evidence type="ECO:0000256" key="7">
    <source>
        <dbReference type="PROSITE-ProRule" id="PRU01240"/>
    </source>
</evidence>
<dbReference type="AlphaFoldDB" id="A0A2P5HT34"/>
<organism evidence="11 12">
    <name type="scientific">Diaporthe helianthi</name>
    <dbReference type="NCBI Taxonomy" id="158607"/>
    <lineage>
        <taxon>Eukaryota</taxon>
        <taxon>Fungi</taxon>
        <taxon>Dikarya</taxon>
        <taxon>Ascomycota</taxon>
        <taxon>Pezizomycotina</taxon>
        <taxon>Sordariomycetes</taxon>
        <taxon>Sordariomycetidae</taxon>
        <taxon>Diaporthales</taxon>
        <taxon>Diaporthaceae</taxon>
        <taxon>Diaporthe</taxon>
    </lineage>
</organism>
<accession>A0A2P5HT34</accession>
<dbReference type="GO" id="GO:0004252">
    <property type="term" value="F:serine-type endopeptidase activity"/>
    <property type="evidence" value="ECO:0007669"/>
    <property type="project" value="UniProtKB-UniRule"/>
</dbReference>
<reference evidence="11" key="1">
    <citation type="submission" date="2017-09" db="EMBL/GenBank/DDBJ databases">
        <title>Polyketide synthases of a Diaporthe helianthi virulent isolate.</title>
        <authorList>
            <person name="Baroncelli R."/>
        </authorList>
    </citation>
    <scope>NUCLEOTIDE SEQUENCE [LARGE SCALE GENOMIC DNA]</scope>
    <source>
        <strain evidence="11">7/96</strain>
    </source>
</reference>
<dbReference type="Pfam" id="PF00082">
    <property type="entry name" value="Peptidase_S8"/>
    <property type="match status" value="1"/>
</dbReference>
<dbReference type="InterPro" id="IPR036852">
    <property type="entry name" value="Peptidase_S8/S53_dom_sf"/>
</dbReference>
<dbReference type="InterPro" id="IPR050131">
    <property type="entry name" value="Peptidase_S8_subtilisin-like"/>
</dbReference>
<evidence type="ECO:0000259" key="10">
    <source>
        <dbReference type="Pfam" id="PF06280"/>
    </source>
</evidence>
<feature type="domain" description="Peptidase S8/S53" evidence="9">
    <location>
        <begin position="152"/>
        <end position="546"/>
    </location>
</feature>
<dbReference type="PRINTS" id="PR00723">
    <property type="entry name" value="SUBTILISIN"/>
</dbReference>
<sequence length="920" mass="98719">MRANHTLLALLGATSSAWAVDFPSRRDLEDTPSPIDTVPRRFIVELKSRAQCTRLFDKVAATAGLSIVKQFDSDLFPGVSVECDHDCTPDSLRAALDDPSSDIAVATVYQSTRVRILDTVKGESFSDDAAASNYSVHGITGVEKLHRDGILGAGATVAIVDSGAEYTHPALGGGIGPGFKILGGYDLVGDGNWPDTPAVPDEDPMDYYGHGTHVAGIIAGQSDQFVGVAPEANLLSFKVFNKDGYSNEETVIEGFLKAFESGADIISASVGEGGGFTTNAWAVVASRMVDQGVVVVIAAGNSGEDGPFEASNGASGAHVLTIASSEPGQFPAQLFSADFNLNGQTNTTNVSYIPGIGIFPSDLVDRPIIPLTPNTSIENDACKPLPSDTEDLADRIVLVRSGGCALSNKHENLVPFNPRYILFYSNDGPYEDPYTRTSPGSTGLIEARAGEAIIETILAGGNVTASFNVNNTGHYVGLFNAGSGRPARYTSWGATYDLALKPDVSAPGTKILSTYLNKSYQVLSGTSMATPYIAGVAALYVGQFGGRNAHQGDPAWAKRLVSRITTTGRAVPWADWTTSAKDYGFWAPTVQVGSGLVDAAAVLNYTTELSFDGRKFEMNDTANFVGTHSVDVFNNGKEAVTYKFTLQGAGGFESWKPESPNLKRYDEIVLVKYDPIVDLPGDLTVEPGQKATVEVTFTPPTGLSATKLPVYSGKVLISGSNGEELGIPYFGVASDLKKTVTEMYYTALGFPYLQSGPRSTDLSAKPNITFNLTVAAQDFPRLNNWLIWGSREVRWDIFDPDYTEADWAYPPVIGEKHYIGSATSWTGTDTASYFNPAIHNQDDIFPLPQYNIPRGVWKRYWWLGRYANGSTVLPGDYHFRIAVLRPFGDPTLAEDWEVVKVPKITVLPGGTIGQTNATLF</sequence>
<dbReference type="EMBL" id="MAVT02000799">
    <property type="protein sequence ID" value="POS73432.1"/>
    <property type="molecule type" value="Genomic_DNA"/>
</dbReference>
<dbReference type="SUPFAM" id="SSF52743">
    <property type="entry name" value="Subtilisin-like"/>
    <property type="match status" value="1"/>
</dbReference>
<keyword evidence="12" id="KW-1185">Reference proteome</keyword>
<evidence type="ECO:0000256" key="1">
    <source>
        <dbReference type="ARBA" id="ARBA00011073"/>
    </source>
</evidence>
<dbReference type="PANTHER" id="PTHR43806">
    <property type="entry name" value="PEPTIDASE S8"/>
    <property type="match status" value="1"/>
</dbReference>
<comment type="caution">
    <text evidence="11">The sequence shown here is derived from an EMBL/GenBank/DDBJ whole genome shotgun (WGS) entry which is preliminary data.</text>
</comment>
<evidence type="ECO:0000256" key="4">
    <source>
        <dbReference type="ARBA" id="ARBA00022801"/>
    </source>
</evidence>
<keyword evidence="2 7" id="KW-0645">Protease</keyword>
<dbReference type="PROSITE" id="PS00137">
    <property type="entry name" value="SUBTILASE_HIS"/>
    <property type="match status" value="1"/>
</dbReference>